<sequence length="460" mass="55640">MNFEKISSFTIDRPSIDNDNEHHIPIWLHLANEQFQELFRKIFSPVSATTITIEELQKLAITMYQERKRLHEKQLWSTLLKTIENGLHRWPTMLKQVILSMNIVRNQSIEYLTDEMYSNVVQIYLQKPVIEQILQYETIVENMLEKYIEDHFHLFDYDYDHDDEQLAHEIQQQLNHRKHGNRIIKEFLLGKKLTNYINEDVIKSYETLVKDGMRLYQHLCRCSVAMQHFLNENPDYWPFIPQRLTDYEEQQQEREITFIDDHHHPYQFAIAMQHFLNENPDYWPFIPQRLTDYEEQQQEREITFIDDNNQYQFASDVPAPSNRNYHFTIQQKLAIENFFQQKKYLHSFNDHFDLYEAQIIAVCKNYHFTIQQKLDIENFFQQKKYLHSFNDHFDLYEAQIIAVLPDNTSNALRRFIEALFITHAETKLNTLGHLDDEDLTIHIQSTNELCFENLIRRPLN</sequence>
<organism evidence="1 2">
    <name type="scientific">Rotaria magnacalcarata</name>
    <dbReference type="NCBI Taxonomy" id="392030"/>
    <lineage>
        <taxon>Eukaryota</taxon>
        <taxon>Metazoa</taxon>
        <taxon>Spiralia</taxon>
        <taxon>Gnathifera</taxon>
        <taxon>Rotifera</taxon>
        <taxon>Eurotatoria</taxon>
        <taxon>Bdelloidea</taxon>
        <taxon>Philodinida</taxon>
        <taxon>Philodinidae</taxon>
        <taxon>Rotaria</taxon>
    </lineage>
</organism>
<comment type="caution">
    <text evidence="1">The sequence shown here is derived from an EMBL/GenBank/DDBJ whole genome shotgun (WGS) entry which is preliminary data.</text>
</comment>
<gene>
    <name evidence="1" type="ORF">CJN711_LOCUS17937</name>
</gene>
<evidence type="ECO:0000313" key="1">
    <source>
        <dbReference type="EMBL" id="CAF1321082.1"/>
    </source>
</evidence>
<dbReference type="EMBL" id="CAJNOV010008371">
    <property type="protein sequence ID" value="CAF1321082.1"/>
    <property type="molecule type" value="Genomic_DNA"/>
</dbReference>
<dbReference type="Proteomes" id="UP000663855">
    <property type="component" value="Unassembled WGS sequence"/>
</dbReference>
<dbReference type="AlphaFoldDB" id="A0A815F4P1"/>
<proteinExistence type="predicted"/>
<reference evidence="1" key="1">
    <citation type="submission" date="2021-02" db="EMBL/GenBank/DDBJ databases">
        <authorList>
            <person name="Nowell W R."/>
        </authorList>
    </citation>
    <scope>NUCLEOTIDE SEQUENCE</scope>
</reference>
<accession>A0A815F4P1</accession>
<protein>
    <submittedName>
        <fullName evidence="1">Uncharacterized protein</fullName>
    </submittedName>
</protein>
<name>A0A815F4P1_9BILA</name>
<evidence type="ECO:0000313" key="2">
    <source>
        <dbReference type="Proteomes" id="UP000663855"/>
    </source>
</evidence>